<evidence type="ECO:0000256" key="12">
    <source>
        <dbReference type="ARBA" id="ARBA00023285"/>
    </source>
</evidence>
<dbReference type="InterPro" id="IPR050072">
    <property type="entry name" value="Peptidase_M20A"/>
</dbReference>
<comment type="function">
    <text evidence="15">Catalyzes the hydrolysis of N-succinyl-L,L-diaminopimelic acid (SDAP), forming succinate and LL-2,6-diaminopimelate (DAP), an intermediate involved in the bacterial biosynthesis of lysine and meso-diaminopimelic acid, an essential component of bacterial cell walls.</text>
</comment>
<evidence type="ECO:0000256" key="11">
    <source>
        <dbReference type="ARBA" id="ARBA00023154"/>
    </source>
</evidence>
<dbReference type="EMBL" id="JBHSCR010000014">
    <property type="protein sequence ID" value="MFC4348836.1"/>
    <property type="molecule type" value="Genomic_DNA"/>
</dbReference>
<feature type="domain" description="Peptidase M20 dimerisation" evidence="16">
    <location>
        <begin position="181"/>
        <end position="286"/>
    </location>
</feature>
<feature type="active site" description="Proton acceptor" evidence="15">
    <location>
        <position position="139"/>
    </location>
</feature>
<comment type="caution">
    <text evidence="17">The sequence shown here is derived from an EMBL/GenBank/DDBJ whole genome shotgun (WGS) entry which is preliminary data.</text>
</comment>
<evidence type="ECO:0000256" key="14">
    <source>
        <dbReference type="ARBA" id="ARBA00051301"/>
    </source>
</evidence>
<dbReference type="GO" id="GO:0009014">
    <property type="term" value="F:succinyl-diaminopimelate desuccinylase activity"/>
    <property type="evidence" value="ECO:0007669"/>
    <property type="project" value="UniProtKB-EC"/>
</dbReference>
<comment type="similarity">
    <text evidence="2 15">Belongs to the peptidase M20A family. DapE subfamily.</text>
</comment>
<dbReference type="CDD" id="cd03891">
    <property type="entry name" value="M20_DapE_proteobac"/>
    <property type="match status" value="1"/>
</dbReference>
<evidence type="ECO:0000256" key="15">
    <source>
        <dbReference type="HAMAP-Rule" id="MF_01690"/>
    </source>
</evidence>
<dbReference type="Proteomes" id="UP001595776">
    <property type="component" value="Unassembled WGS sequence"/>
</dbReference>
<keyword evidence="8 15" id="KW-0378">Hydrolase</keyword>
<evidence type="ECO:0000256" key="13">
    <source>
        <dbReference type="ARBA" id="ARBA00031891"/>
    </source>
</evidence>
<dbReference type="PANTHER" id="PTHR43808:SF31">
    <property type="entry name" value="N-ACETYL-L-CITRULLINE DEACETYLASE"/>
    <property type="match status" value="1"/>
</dbReference>
<dbReference type="InterPro" id="IPR002933">
    <property type="entry name" value="Peptidase_M20"/>
</dbReference>
<evidence type="ECO:0000256" key="1">
    <source>
        <dbReference type="ARBA" id="ARBA00005130"/>
    </source>
</evidence>
<comment type="cofactor">
    <cofactor evidence="15">
        <name>Zn(2+)</name>
        <dbReference type="ChEBI" id="CHEBI:29105"/>
    </cofactor>
    <cofactor evidence="15">
        <name>Co(2+)</name>
        <dbReference type="ChEBI" id="CHEBI:48828"/>
    </cofactor>
    <text evidence="15">Binds 2 Zn(2+) or Co(2+) ions per subunit.</text>
</comment>
<feature type="binding site" evidence="15">
    <location>
        <position position="140"/>
    </location>
    <ligand>
        <name>Zn(2+)</name>
        <dbReference type="ChEBI" id="CHEBI:29105"/>
        <label>2</label>
    </ligand>
</feature>
<feature type="binding site" evidence="15">
    <location>
        <position position="106"/>
    </location>
    <ligand>
        <name>Zn(2+)</name>
        <dbReference type="ChEBI" id="CHEBI:29105"/>
        <label>2</label>
    </ligand>
</feature>
<dbReference type="InterPro" id="IPR001261">
    <property type="entry name" value="ArgE/DapE_CS"/>
</dbReference>
<keyword evidence="9 15" id="KW-0862">Zinc</keyword>
<comment type="subunit">
    <text evidence="3 15">Homodimer.</text>
</comment>
<dbReference type="RefSeq" id="WP_068143433.1">
    <property type="nucleotide sequence ID" value="NZ_JBHSCR010000014.1"/>
</dbReference>
<reference evidence="18" key="1">
    <citation type="journal article" date="2019" name="Int. J. Syst. Evol. Microbiol.">
        <title>The Global Catalogue of Microorganisms (GCM) 10K type strain sequencing project: providing services to taxonomists for standard genome sequencing and annotation.</title>
        <authorList>
            <consortium name="The Broad Institute Genomics Platform"/>
            <consortium name="The Broad Institute Genome Sequencing Center for Infectious Disease"/>
            <person name="Wu L."/>
            <person name="Ma J."/>
        </authorList>
    </citation>
    <scope>NUCLEOTIDE SEQUENCE [LARGE SCALE GENOMIC DNA]</scope>
    <source>
        <strain evidence="18">CGMCC 1.15304</strain>
    </source>
</reference>
<proteinExistence type="inferred from homology"/>
<dbReference type="SUPFAM" id="SSF55031">
    <property type="entry name" value="Bacterial exopeptidase dimerisation domain"/>
    <property type="match status" value="1"/>
</dbReference>
<dbReference type="Pfam" id="PF01546">
    <property type="entry name" value="Peptidase_M20"/>
    <property type="match status" value="1"/>
</dbReference>
<keyword evidence="7 15" id="KW-0479">Metal-binding</keyword>
<dbReference type="Gene3D" id="3.40.630.10">
    <property type="entry name" value="Zn peptidases"/>
    <property type="match status" value="2"/>
</dbReference>
<evidence type="ECO:0000256" key="7">
    <source>
        <dbReference type="ARBA" id="ARBA00022723"/>
    </source>
</evidence>
<evidence type="ECO:0000256" key="10">
    <source>
        <dbReference type="ARBA" id="ARBA00022915"/>
    </source>
</evidence>
<evidence type="ECO:0000259" key="16">
    <source>
        <dbReference type="Pfam" id="PF07687"/>
    </source>
</evidence>
<keyword evidence="18" id="KW-1185">Reference proteome</keyword>
<accession>A0ABV8UDB7</accession>
<dbReference type="SUPFAM" id="SSF53187">
    <property type="entry name" value="Zn-dependent exopeptidases"/>
    <property type="match status" value="1"/>
</dbReference>
<evidence type="ECO:0000256" key="2">
    <source>
        <dbReference type="ARBA" id="ARBA00006746"/>
    </source>
</evidence>
<dbReference type="EC" id="3.5.1.18" evidence="4 15"/>
<keyword evidence="6 15" id="KW-0028">Amino-acid biosynthesis</keyword>
<evidence type="ECO:0000256" key="3">
    <source>
        <dbReference type="ARBA" id="ARBA00011738"/>
    </source>
</evidence>
<evidence type="ECO:0000256" key="5">
    <source>
        <dbReference type="ARBA" id="ARBA00022391"/>
    </source>
</evidence>
<evidence type="ECO:0000256" key="4">
    <source>
        <dbReference type="ARBA" id="ARBA00011921"/>
    </source>
</evidence>
<dbReference type="InterPro" id="IPR011650">
    <property type="entry name" value="Peptidase_M20_dimer"/>
</dbReference>
<dbReference type="HAMAP" id="MF_01690">
    <property type="entry name" value="DapE"/>
    <property type="match status" value="1"/>
</dbReference>
<feature type="binding site" evidence="15">
    <location>
        <position position="168"/>
    </location>
    <ligand>
        <name>Zn(2+)</name>
        <dbReference type="ChEBI" id="CHEBI:29105"/>
        <label>1</label>
    </ligand>
</feature>
<dbReference type="NCBIfam" id="TIGR01246">
    <property type="entry name" value="dapE_proteo"/>
    <property type="match status" value="1"/>
</dbReference>
<evidence type="ECO:0000313" key="18">
    <source>
        <dbReference type="Proteomes" id="UP001595776"/>
    </source>
</evidence>
<comment type="pathway">
    <text evidence="1 15">Amino-acid biosynthesis; L-lysine biosynthesis via DAP pathway; LL-2,6-diaminopimelate from (S)-tetrahydrodipicolinate (succinylase route): step 3/3.</text>
</comment>
<evidence type="ECO:0000256" key="8">
    <source>
        <dbReference type="ARBA" id="ARBA00022801"/>
    </source>
</evidence>
<keyword evidence="11 15" id="KW-0457">Lysine biosynthesis</keyword>
<keyword evidence="10 15" id="KW-0220">Diaminopimelate biosynthesis</keyword>
<gene>
    <name evidence="15 17" type="primary">dapE</name>
    <name evidence="17" type="ORF">ACFO5Q_13365</name>
</gene>
<dbReference type="PROSITE" id="PS00759">
    <property type="entry name" value="ARGE_DAPE_CPG2_2"/>
    <property type="match status" value="1"/>
</dbReference>
<feature type="active site" evidence="15">
    <location>
        <position position="75"/>
    </location>
</feature>
<dbReference type="PANTHER" id="PTHR43808">
    <property type="entry name" value="ACETYLORNITHINE DEACETYLASE"/>
    <property type="match status" value="1"/>
</dbReference>
<feature type="binding site" evidence="15">
    <location>
        <position position="352"/>
    </location>
    <ligand>
        <name>Zn(2+)</name>
        <dbReference type="ChEBI" id="CHEBI:29105"/>
        <label>2</label>
    </ligand>
</feature>
<comment type="catalytic activity">
    <reaction evidence="14 15">
        <text>N-succinyl-(2S,6S)-2,6-diaminopimelate + H2O = (2S,6S)-2,6-diaminopimelate + succinate</text>
        <dbReference type="Rhea" id="RHEA:22608"/>
        <dbReference type="ChEBI" id="CHEBI:15377"/>
        <dbReference type="ChEBI" id="CHEBI:30031"/>
        <dbReference type="ChEBI" id="CHEBI:57609"/>
        <dbReference type="ChEBI" id="CHEBI:58087"/>
        <dbReference type="EC" id="3.5.1.18"/>
    </reaction>
</comment>
<dbReference type="InterPro" id="IPR036264">
    <property type="entry name" value="Bact_exopeptidase_dim_dom"/>
</dbReference>
<feature type="binding site" evidence="15">
    <location>
        <position position="73"/>
    </location>
    <ligand>
        <name>Zn(2+)</name>
        <dbReference type="ChEBI" id="CHEBI:29105"/>
        <label>1</label>
    </ligand>
</feature>
<dbReference type="NCBIfam" id="NF009557">
    <property type="entry name" value="PRK13009.1"/>
    <property type="match status" value="1"/>
</dbReference>
<evidence type="ECO:0000313" key="17">
    <source>
        <dbReference type="EMBL" id="MFC4348836.1"/>
    </source>
</evidence>
<dbReference type="Pfam" id="PF07687">
    <property type="entry name" value="M20_dimer"/>
    <property type="match status" value="1"/>
</dbReference>
<sequence length="379" mass="41088">MAGLDPITLSQELIRLESVTPDKGDALDLLASYLTEMGFKCEKLVFEEEGYAPVPNLYARLGSEAPNFCFAGHTDVVPVGAKDHWSVDPFTAEVRDGQLYGRGASDMKSAIAAFVVAVERRLAKGTPKGSISLLITGDEEGDAVNGTKKVLDWMRERNEQIDMCLVGEPTNPTEMGQMIKIGRRGSLHGIVTVKGTQGHVAYPHVAKNPIPDMVKLLATLDGPLDDGNDRFQPSNLEIVNVHVGNESHNVIPAEAKARFNVRFNNEFTPEALRAELTRRMDGAGVDYEIDWWLSGDSFLTPAGPLSDAVQEAASARLGVTPELSTTGGTSDARFIKDMCPVVEFGLVGATMHKIDEHVAVADIEALTDIYEDVINRLLG</sequence>
<evidence type="ECO:0000256" key="9">
    <source>
        <dbReference type="ARBA" id="ARBA00022833"/>
    </source>
</evidence>
<name>A0ABV8UDB7_9PROT</name>
<organism evidence="17 18">
    <name type="scientific">Kordiimonas lipolytica</name>
    <dbReference type="NCBI Taxonomy" id="1662421"/>
    <lineage>
        <taxon>Bacteria</taxon>
        <taxon>Pseudomonadati</taxon>
        <taxon>Pseudomonadota</taxon>
        <taxon>Alphaproteobacteria</taxon>
        <taxon>Kordiimonadales</taxon>
        <taxon>Kordiimonadaceae</taxon>
        <taxon>Kordiimonas</taxon>
    </lineage>
</organism>
<feature type="binding site" evidence="15">
    <location>
        <position position="106"/>
    </location>
    <ligand>
        <name>Zn(2+)</name>
        <dbReference type="ChEBI" id="CHEBI:29105"/>
        <label>1</label>
    </ligand>
</feature>
<evidence type="ECO:0000256" key="6">
    <source>
        <dbReference type="ARBA" id="ARBA00022605"/>
    </source>
</evidence>
<protein>
    <recommendedName>
        <fullName evidence="5 15">Succinyl-diaminopimelate desuccinylase</fullName>
        <shortName evidence="15">SDAP desuccinylase</shortName>
        <ecNumber evidence="4 15">3.5.1.18</ecNumber>
    </recommendedName>
    <alternativeName>
        <fullName evidence="13 15">N-succinyl-LL-2,6-diaminoheptanedioate amidohydrolase</fullName>
    </alternativeName>
</protein>
<keyword evidence="12 15" id="KW-0170">Cobalt</keyword>
<dbReference type="InterPro" id="IPR005941">
    <property type="entry name" value="DapE_proteobac"/>
</dbReference>